<evidence type="ECO:0000313" key="2">
    <source>
        <dbReference type="EMBL" id="QHT91442.1"/>
    </source>
</evidence>
<feature type="transmembrane region" description="Helical" evidence="1">
    <location>
        <begin position="120"/>
        <end position="138"/>
    </location>
</feature>
<proteinExistence type="predicted"/>
<name>A0A6C0IEX0_9ZZZZ</name>
<keyword evidence="1" id="KW-1133">Transmembrane helix</keyword>
<reference evidence="2" key="1">
    <citation type="journal article" date="2020" name="Nature">
        <title>Giant virus diversity and host interactions through global metagenomics.</title>
        <authorList>
            <person name="Schulz F."/>
            <person name="Roux S."/>
            <person name="Paez-Espino D."/>
            <person name="Jungbluth S."/>
            <person name="Walsh D.A."/>
            <person name="Denef V.J."/>
            <person name="McMahon K.D."/>
            <person name="Konstantinidis K.T."/>
            <person name="Eloe-Fadrosh E.A."/>
            <person name="Kyrpides N.C."/>
            <person name="Woyke T."/>
        </authorList>
    </citation>
    <scope>NUCLEOTIDE SEQUENCE</scope>
    <source>
        <strain evidence="2">GVMAG-M-3300023184-77</strain>
    </source>
</reference>
<dbReference type="EMBL" id="MN740165">
    <property type="protein sequence ID" value="QHT91442.1"/>
    <property type="molecule type" value="Genomic_DNA"/>
</dbReference>
<evidence type="ECO:0000256" key="1">
    <source>
        <dbReference type="SAM" id="Phobius"/>
    </source>
</evidence>
<organism evidence="2">
    <name type="scientific">viral metagenome</name>
    <dbReference type="NCBI Taxonomy" id="1070528"/>
    <lineage>
        <taxon>unclassified sequences</taxon>
        <taxon>metagenomes</taxon>
        <taxon>organismal metagenomes</taxon>
    </lineage>
</organism>
<protein>
    <submittedName>
        <fullName evidence="2">Uncharacterized protein</fullName>
    </submittedName>
</protein>
<keyword evidence="1" id="KW-0812">Transmembrane</keyword>
<feature type="transmembrane region" description="Helical" evidence="1">
    <location>
        <begin position="186"/>
        <end position="205"/>
    </location>
</feature>
<dbReference type="AlphaFoldDB" id="A0A6C0IEX0"/>
<accession>A0A6C0IEX0</accession>
<sequence length="241" mass="26867">MDIGRWIKDNQLLFGLGVTVVLLVIIVIVLSVYVGYAAKPIIIPGPPPAAPLPPIASFGELINSPNWKWIWPVITAIPILVITYFNWRIMFRKEFNSPISSDICSIIPGTNNDVTRIPSYYFANISFFISYLFMNALSNFNMKSEADVDKSLVDNRQYRSAATMFILIFVFIALILLRYNTSNCDSIIGILLTISVFTAFGLLWYKVAEYCGAKGSDLMGISQNIVSSKAKAPVVCKRKSS</sequence>
<feature type="transmembrane region" description="Helical" evidence="1">
    <location>
        <begin position="69"/>
        <end position="87"/>
    </location>
</feature>
<feature type="transmembrane region" description="Helical" evidence="1">
    <location>
        <begin position="158"/>
        <end position="179"/>
    </location>
</feature>
<keyword evidence="1" id="KW-0472">Membrane</keyword>
<feature type="transmembrane region" description="Helical" evidence="1">
    <location>
        <begin position="12"/>
        <end position="36"/>
    </location>
</feature>